<dbReference type="RefSeq" id="WP_200602849.1">
    <property type="nucleotide sequence ID" value="NZ_JAYFUI010000141.1"/>
</dbReference>
<keyword evidence="2" id="KW-1185">Reference proteome</keyword>
<accession>A0ABU5VGQ0</accession>
<dbReference type="Proteomes" id="UP001302573">
    <property type="component" value="Unassembled WGS sequence"/>
</dbReference>
<protein>
    <submittedName>
        <fullName evidence="1">Uncharacterized protein</fullName>
    </submittedName>
</protein>
<name>A0ABU5VGQ0_9PSED</name>
<comment type="caution">
    <text evidence="1">The sequence shown here is derived from an EMBL/GenBank/DDBJ whole genome shotgun (WGS) entry which is preliminary data.</text>
</comment>
<evidence type="ECO:0000313" key="2">
    <source>
        <dbReference type="Proteomes" id="UP001302573"/>
    </source>
</evidence>
<gene>
    <name evidence="1" type="ORF">VA602_14450</name>
</gene>
<proteinExistence type="predicted"/>
<organism evidence="1 2">
    <name type="scientific">Pseudomonas machongensis</name>
    <dbReference type="NCBI Taxonomy" id="3110229"/>
    <lineage>
        <taxon>Bacteria</taxon>
        <taxon>Pseudomonadati</taxon>
        <taxon>Pseudomonadota</taxon>
        <taxon>Gammaproteobacteria</taxon>
        <taxon>Pseudomonadales</taxon>
        <taxon>Pseudomonadaceae</taxon>
        <taxon>Pseudomonas</taxon>
    </lineage>
</organism>
<sequence>MNVTYTVDGQAGELPMPGPYLLVAKPEDLAELVASIHWRAQPIPPPCCTVHLKSVDGLDLGEFEVRSVVRPIFTAKAVSQG</sequence>
<evidence type="ECO:0000313" key="1">
    <source>
        <dbReference type="EMBL" id="MEA5672538.1"/>
    </source>
</evidence>
<reference evidence="1 2" key="1">
    <citation type="submission" date="2023-12" db="EMBL/GenBank/DDBJ databases">
        <title>Pseudomonas machongensis sp. nov., isolated from wilted pepper plants (Capsicum annuum).</title>
        <authorList>
            <person name="Qiu M."/>
            <person name="Li Y."/>
            <person name="Liu Q."/>
            <person name="Zhang X."/>
            <person name="Huang Y."/>
            <person name="Guo R."/>
            <person name="Hu M."/>
            <person name="Zhou J."/>
            <person name="Zhou X."/>
        </authorList>
    </citation>
    <scope>NUCLEOTIDE SEQUENCE [LARGE SCALE GENOMIC DNA]</scope>
    <source>
        <strain evidence="1 2">MH2</strain>
    </source>
</reference>
<dbReference type="EMBL" id="JAYFUI010000141">
    <property type="protein sequence ID" value="MEA5672538.1"/>
    <property type="molecule type" value="Genomic_DNA"/>
</dbReference>